<evidence type="ECO:0000313" key="3">
    <source>
        <dbReference type="EMBL" id="QGR19730.1"/>
    </source>
</evidence>
<dbReference type="Pfam" id="PF00534">
    <property type="entry name" value="Glycos_transf_1"/>
    <property type="match status" value="1"/>
</dbReference>
<dbReference type="Gene3D" id="3.40.50.2000">
    <property type="entry name" value="Glycogen Phosphorylase B"/>
    <property type="match status" value="2"/>
</dbReference>
<dbReference type="GeneID" id="42798768"/>
<dbReference type="GO" id="GO:0016757">
    <property type="term" value="F:glycosyltransferase activity"/>
    <property type="evidence" value="ECO:0007669"/>
    <property type="project" value="InterPro"/>
</dbReference>
<gene>
    <name evidence="3" type="ORF">D1868_06810</name>
</gene>
<dbReference type="Proteomes" id="UP000423396">
    <property type="component" value="Chromosome"/>
</dbReference>
<name>A0A650CPG1_9CREN</name>
<evidence type="ECO:0000256" key="1">
    <source>
        <dbReference type="ARBA" id="ARBA00022679"/>
    </source>
</evidence>
<keyword evidence="4" id="KW-1185">Reference proteome</keyword>
<accession>A0A650CPG1</accession>
<dbReference type="KEGG" id="sazo:D1868_06810"/>
<dbReference type="EMBL" id="CP045483">
    <property type="protein sequence ID" value="QGR19730.1"/>
    <property type="molecule type" value="Genomic_DNA"/>
</dbReference>
<dbReference type="PANTHER" id="PTHR46401:SF2">
    <property type="entry name" value="GLYCOSYLTRANSFERASE WBBK-RELATED"/>
    <property type="match status" value="1"/>
</dbReference>
<reference evidence="3 4" key="1">
    <citation type="submission" date="2019-10" db="EMBL/GenBank/DDBJ databases">
        <title>Genome Sequences from Six Type Strain Members of the Archaeal Family Sulfolobaceae: Acidianus ambivalens, Acidianus infernus, Metallosphaera prunae, Stygiolobus azoricus, Sulfolobus metallicus, and Sulfurisphaera ohwakuensis.</title>
        <authorList>
            <person name="Counts J.A."/>
            <person name="Kelly R.M."/>
        </authorList>
    </citation>
    <scope>NUCLEOTIDE SEQUENCE [LARGE SCALE GENOMIC DNA]</scope>
    <source>
        <strain evidence="3 4">FC6</strain>
    </source>
</reference>
<keyword evidence="1 3" id="KW-0808">Transferase</keyword>
<feature type="domain" description="Glycosyl transferase family 1" evidence="2">
    <location>
        <begin position="185"/>
        <end position="331"/>
    </location>
</feature>
<proteinExistence type="predicted"/>
<dbReference type="OrthoDB" id="132546at2157"/>
<dbReference type="AlphaFoldDB" id="A0A650CPG1"/>
<dbReference type="SUPFAM" id="SSF53756">
    <property type="entry name" value="UDP-Glycosyltransferase/glycogen phosphorylase"/>
    <property type="match status" value="1"/>
</dbReference>
<dbReference type="RefSeq" id="WP_156006797.1">
    <property type="nucleotide sequence ID" value="NZ_CP045483.1"/>
</dbReference>
<dbReference type="CDD" id="cd03801">
    <property type="entry name" value="GT4_PimA-like"/>
    <property type="match status" value="1"/>
</dbReference>
<evidence type="ECO:0000259" key="2">
    <source>
        <dbReference type="Pfam" id="PF00534"/>
    </source>
</evidence>
<protein>
    <submittedName>
        <fullName evidence="3">Glycosyltransferase</fullName>
    </submittedName>
</protein>
<dbReference type="InterPro" id="IPR001296">
    <property type="entry name" value="Glyco_trans_1"/>
</dbReference>
<sequence length="354" mass="40802">MSFTIVLRVLWNGGVARIAVEESRVTKAKLLVLRESSNDYNLNDIDVTYLRRKGEIGFLTPLFRKITKLYAPQRGDEATVDLDLILKSVRLVKGKALYHDQFAGISGYLRKIFYGEDYALYLHETSLPLKGLKYSLPRLMEWKILKKAKIVMTNSRWNAETLKEFGIKSEVLYPGCYPDENVNQEREKIVLAVSMWDAGRKPELYGELARKIKGKVVMAGSWTRKDTMEEFKRKYPEVLVTGKISENELNSLYKRASLFIRFGFNERGPGMGVLEALAHGTPVIVNDGLGGKEFVRNYENGFVVKDVEEAVERVNEVLSDEMLRRKMIYSAWETAKEYSWYKHGERLLELMEKV</sequence>
<evidence type="ECO:0000313" key="4">
    <source>
        <dbReference type="Proteomes" id="UP000423396"/>
    </source>
</evidence>
<organism evidence="3 4">
    <name type="scientific">Stygiolobus azoricus</name>
    <dbReference type="NCBI Taxonomy" id="41675"/>
    <lineage>
        <taxon>Archaea</taxon>
        <taxon>Thermoproteota</taxon>
        <taxon>Thermoprotei</taxon>
        <taxon>Sulfolobales</taxon>
        <taxon>Sulfolobaceae</taxon>
        <taxon>Stygiolobus</taxon>
    </lineage>
</organism>
<dbReference type="PANTHER" id="PTHR46401">
    <property type="entry name" value="GLYCOSYLTRANSFERASE WBBK-RELATED"/>
    <property type="match status" value="1"/>
</dbReference>